<evidence type="ECO:0000256" key="5">
    <source>
        <dbReference type="ARBA" id="ARBA00022692"/>
    </source>
</evidence>
<dbReference type="EMBL" id="LR738855">
    <property type="protein sequence ID" value="VZH85742.1"/>
    <property type="molecule type" value="Genomic_DNA"/>
</dbReference>
<keyword evidence="4" id="KW-0762">Sugar transport</keyword>
<feature type="transmembrane region" description="Helical" evidence="8">
    <location>
        <begin position="73"/>
        <end position="94"/>
    </location>
</feature>
<dbReference type="Proteomes" id="UP000423525">
    <property type="component" value="Chromosome"/>
</dbReference>
<evidence type="ECO:0000256" key="1">
    <source>
        <dbReference type="ARBA" id="ARBA00004651"/>
    </source>
</evidence>
<dbReference type="KEGG" id="crf:FRC0190_01680"/>
<proteinExistence type="predicted"/>
<feature type="transmembrane region" description="Helical" evidence="8">
    <location>
        <begin position="311"/>
        <end position="327"/>
    </location>
</feature>
<reference evidence="10 11" key="1">
    <citation type="submission" date="2019-11" db="EMBL/GenBank/DDBJ databases">
        <authorList>
            <person name="Brisse S."/>
        </authorList>
    </citation>
    <scope>NUCLEOTIDE SEQUENCE [LARGE SCALE GENOMIC DNA]</scope>
    <source>
        <strain evidence="10">FRC0190</strain>
    </source>
</reference>
<feature type="domain" description="Phosphotransferase system EIIC" evidence="9">
    <location>
        <begin position="36"/>
        <end position="371"/>
    </location>
</feature>
<evidence type="ECO:0000256" key="3">
    <source>
        <dbReference type="ARBA" id="ARBA00022475"/>
    </source>
</evidence>
<keyword evidence="7 8" id="KW-0472">Membrane</keyword>
<evidence type="ECO:0000313" key="11">
    <source>
        <dbReference type="Proteomes" id="UP000423525"/>
    </source>
</evidence>
<feature type="transmembrane region" description="Helical" evidence="8">
    <location>
        <begin position="285"/>
        <end position="304"/>
    </location>
</feature>
<feature type="transmembrane region" description="Helical" evidence="8">
    <location>
        <begin position="101"/>
        <end position="119"/>
    </location>
</feature>
<dbReference type="AlphaFoldDB" id="A0A6I8MCP0"/>
<feature type="transmembrane region" description="Helical" evidence="8">
    <location>
        <begin position="333"/>
        <end position="356"/>
    </location>
</feature>
<evidence type="ECO:0000256" key="2">
    <source>
        <dbReference type="ARBA" id="ARBA00022448"/>
    </source>
</evidence>
<dbReference type="GO" id="GO:0009401">
    <property type="term" value="P:phosphoenolpyruvate-dependent sugar phosphotransferase system"/>
    <property type="evidence" value="ECO:0007669"/>
    <property type="project" value="InterPro"/>
</dbReference>
<dbReference type="GO" id="GO:0005886">
    <property type="term" value="C:plasma membrane"/>
    <property type="evidence" value="ECO:0007669"/>
    <property type="project" value="UniProtKB-SubCell"/>
</dbReference>
<dbReference type="GO" id="GO:0008982">
    <property type="term" value="F:protein-N(PI)-phosphohistidine-sugar phosphotransferase activity"/>
    <property type="evidence" value="ECO:0007669"/>
    <property type="project" value="InterPro"/>
</dbReference>
<evidence type="ECO:0000256" key="8">
    <source>
        <dbReference type="SAM" id="Phobius"/>
    </source>
</evidence>
<organism evidence="10 11">
    <name type="scientific">Corynebacterium rouxii</name>
    <dbReference type="NCBI Taxonomy" id="2719119"/>
    <lineage>
        <taxon>Bacteria</taxon>
        <taxon>Bacillati</taxon>
        <taxon>Actinomycetota</taxon>
        <taxon>Actinomycetes</taxon>
        <taxon>Mycobacteriales</taxon>
        <taxon>Corynebacteriaceae</taxon>
        <taxon>Corynebacterium</taxon>
    </lineage>
</organism>
<evidence type="ECO:0000259" key="9">
    <source>
        <dbReference type="Pfam" id="PF13303"/>
    </source>
</evidence>
<accession>A0A6I8MCP0</accession>
<sequence>MPPHQTSTPEAISDAIDHPEHAAGRSLHNSIGDFIMKVLNGISIAVVVALVPQALLGELLKALLPIAPQLKTVITLVALSSSMLPILIGVLVGMQFKLTPIQTASVGIAAVLGSGVATVDPDGGFHLQGTGLVINTGITAALAVAVVLWVGPRLGNYTILLLSTIVVITAGTIGWVVTYPAVRAFSVWLGDVINGATGFQPIAMGAILSLAFCLAIVSPISTVGIATAIYMSGVAAGTANLGVVAAGFGLAIAGWKANGMATSLLPVLGSPKVHMANIWGRPLNFLPLALTSVILGAIGGALGISGTPISAGFGVSGLVGPLAALNAEGWGWSAANIAIIVAVFVIVPIALSIASFKLCSALGLVRSENYTLDFE</sequence>
<feature type="transmembrane region" description="Helical" evidence="8">
    <location>
        <begin position="157"/>
        <end position="178"/>
    </location>
</feature>
<feature type="transmembrane region" description="Helical" evidence="8">
    <location>
        <begin position="229"/>
        <end position="255"/>
    </location>
</feature>
<protein>
    <recommendedName>
        <fullName evidence="9">Phosphotransferase system EIIC domain-containing protein</fullName>
    </recommendedName>
</protein>
<evidence type="ECO:0000256" key="7">
    <source>
        <dbReference type="ARBA" id="ARBA00023136"/>
    </source>
</evidence>
<evidence type="ECO:0000313" key="10">
    <source>
        <dbReference type="EMBL" id="VZH85742.1"/>
    </source>
</evidence>
<feature type="transmembrane region" description="Helical" evidence="8">
    <location>
        <begin position="34"/>
        <end position="53"/>
    </location>
</feature>
<gene>
    <name evidence="10" type="ORF">FRC0190_01680</name>
</gene>
<feature type="transmembrane region" description="Helical" evidence="8">
    <location>
        <begin position="198"/>
        <end position="217"/>
    </location>
</feature>
<dbReference type="Pfam" id="PF13303">
    <property type="entry name" value="PTS_EIIC_2"/>
    <property type="match status" value="1"/>
</dbReference>
<keyword evidence="5 8" id="KW-0812">Transmembrane</keyword>
<comment type="subcellular location">
    <subcellularLocation>
        <location evidence="1">Cell membrane</location>
        <topology evidence="1">Multi-pass membrane protein</topology>
    </subcellularLocation>
</comment>
<keyword evidence="3" id="KW-1003">Cell membrane</keyword>
<keyword evidence="2" id="KW-0813">Transport</keyword>
<keyword evidence="6 8" id="KW-1133">Transmembrane helix</keyword>
<evidence type="ECO:0000256" key="6">
    <source>
        <dbReference type="ARBA" id="ARBA00022989"/>
    </source>
</evidence>
<evidence type="ECO:0000256" key="4">
    <source>
        <dbReference type="ARBA" id="ARBA00022597"/>
    </source>
</evidence>
<feature type="transmembrane region" description="Helical" evidence="8">
    <location>
        <begin position="131"/>
        <end position="150"/>
    </location>
</feature>
<dbReference type="InterPro" id="IPR003352">
    <property type="entry name" value="PTS_EIIC"/>
</dbReference>
<name>A0A6I8MCP0_9CORY</name>